<gene>
    <name evidence="2" type="ORF">CPUR_08828</name>
</gene>
<organism evidence="2 3">
    <name type="scientific">Claviceps purpurea (strain 20.1)</name>
    <name type="common">Ergot fungus</name>
    <name type="synonym">Sphacelia segetum</name>
    <dbReference type="NCBI Taxonomy" id="1111077"/>
    <lineage>
        <taxon>Eukaryota</taxon>
        <taxon>Fungi</taxon>
        <taxon>Dikarya</taxon>
        <taxon>Ascomycota</taxon>
        <taxon>Pezizomycotina</taxon>
        <taxon>Sordariomycetes</taxon>
        <taxon>Hypocreomycetidae</taxon>
        <taxon>Hypocreales</taxon>
        <taxon>Clavicipitaceae</taxon>
        <taxon>Claviceps</taxon>
    </lineage>
</organism>
<dbReference type="EMBL" id="CAGA01000147">
    <property type="protein sequence ID" value="CCE34889.1"/>
    <property type="molecule type" value="Genomic_DNA"/>
</dbReference>
<sequence>MGNRWNNGQMIRNRRQQCEESDTPTDPTKRSEH</sequence>
<accession>M1WIQ5</accession>
<comment type="caution">
    <text evidence="2">The sequence shown here is derived from an EMBL/GenBank/DDBJ whole genome shotgun (WGS) entry which is preliminary data.</text>
</comment>
<evidence type="ECO:0000256" key="1">
    <source>
        <dbReference type="SAM" id="MobiDB-lite"/>
    </source>
</evidence>
<dbReference type="Proteomes" id="UP000016801">
    <property type="component" value="Unassembled WGS sequence"/>
</dbReference>
<dbReference type="VEuPathDB" id="FungiDB:CPUR_08828"/>
<dbReference type="HOGENOM" id="CLU_3384702_0_0_1"/>
<evidence type="ECO:0000313" key="3">
    <source>
        <dbReference type="Proteomes" id="UP000016801"/>
    </source>
</evidence>
<dbReference type="AlphaFoldDB" id="M1WIQ5"/>
<evidence type="ECO:0000313" key="2">
    <source>
        <dbReference type="EMBL" id="CCE34889.1"/>
    </source>
</evidence>
<name>M1WIQ5_CLAP2</name>
<feature type="compositionally biased region" description="Polar residues" evidence="1">
    <location>
        <begin position="1"/>
        <end position="10"/>
    </location>
</feature>
<feature type="region of interest" description="Disordered" evidence="1">
    <location>
        <begin position="1"/>
        <end position="33"/>
    </location>
</feature>
<keyword evidence="3" id="KW-1185">Reference proteome</keyword>
<reference evidence="2 3" key="1">
    <citation type="journal article" date="2013" name="PLoS Genet.">
        <title>Plant-symbiotic fungi as chemical engineers: Multi-genome analysis of the Clavicipitaceae reveals dynamics of alkaloid loci.</title>
        <authorList>
            <person name="Schardl C.L."/>
            <person name="Young C.A."/>
            <person name="Hesse U."/>
            <person name="Amyotte S.G."/>
            <person name="Andreeva K."/>
            <person name="Calie P.J."/>
            <person name="Fleetwood D.J."/>
            <person name="Haws D.C."/>
            <person name="Moore N."/>
            <person name="Oeser B."/>
            <person name="Panaccione D.G."/>
            <person name="Schweri K.K."/>
            <person name="Voisey C.R."/>
            <person name="Farman M.L."/>
            <person name="Jaromczyk J.W."/>
            <person name="Roe B.A."/>
            <person name="O'Sullivan D.M."/>
            <person name="Scott B."/>
            <person name="Tudzynski P."/>
            <person name="An Z."/>
            <person name="Arnaoudova E.G."/>
            <person name="Bullock C.T."/>
            <person name="Charlton N.D."/>
            <person name="Chen L."/>
            <person name="Cox M."/>
            <person name="Dinkins R.D."/>
            <person name="Florea S."/>
            <person name="Glenn A.E."/>
            <person name="Gordon A."/>
            <person name="Gueldener U."/>
            <person name="Harris D.R."/>
            <person name="Hollin W."/>
            <person name="Jaromczyk J."/>
            <person name="Johnson R.D."/>
            <person name="Khan A.K."/>
            <person name="Leistner E."/>
            <person name="Leuchtmann A."/>
            <person name="Li C."/>
            <person name="Liu J."/>
            <person name="Liu J."/>
            <person name="Liu M."/>
            <person name="Mace W."/>
            <person name="Machado C."/>
            <person name="Nagabhyru P."/>
            <person name="Pan J."/>
            <person name="Schmid J."/>
            <person name="Sugawara K."/>
            <person name="Steiner U."/>
            <person name="Takach J.E."/>
            <person name="Tanaka E."/>
            <person name="Webb J.S."/>
            <person name="Wilson E.V."/>
            <person name="Wiseman J.L."/>
            <person name="Yoshida R."/>
            <person name="Zeng Z."/>
        </authorList>
    </citation>
    <scope>NUCLEOTIDE SEQUENCE [LARGE SCALE GENOMIC DNA]</scope>
    <source>
        <strain evidence="2 3">20.1</strain>
    </source>
</reference>
<proteinExistence type="predicted"/>
<protein>
    <submittedName>
        <fullName evidence="2">Uncharacterized protein</fullName>
    </submittedName>
</protein>